<dbReference type="GO" id="GO:0022857">
    <property type="term" value="F:transmembrane transporter activity"/>
    <property type="evidence" value="ECO:0007669"/>
    <property type="project" value="InterPro"/>
</dbReference>
<dbReference type="Pfam" id="PF07690">
    <property type="entry name" value="MFS_1"/>
    <property type="match status" value="1"/>
</dbReference>
<keyword evidence="4 6" id="KW-1133">Transmembrane helix</keyword>
<evidence type="ECO:0000256" key="1">
    <source>
        <dbReference type="ARBA" id="ARBA00004651"/>
    </source>
</evidence>
<feature type="transmembrane region" description="Helical" evidence="6">
    <location>
        <begin position="184"/>
        <end position="205"/>
    </location>
</feature>
<dbReference type="InterPro" id="IPR036259">
    <property type="entry name" value="MFS_trans_sf"/>
</dbReference>
<evidence type="ECO:0000256" key="2">
    <source>
        <dbReference type="ARBA" id="ARBA00022448"/>
    </source>
</evidence>
<name>A0A8J3VTL2_9ACTN</name>
<dbReference type="PROSITE" id="PS50850">
    <property type="entry name" value="MFS"/>
    <property type="match status" value="1"/>
</dbReference>
<accession>A0A8J3VTL2</accession>
<organism evidence="8 9">
    <name type="scientific">Rugosimonospora africana</name>
    <dbReference type="NCBI Taxonomy" id="556532"/>
    <lineage>
        <taxon>Bacteria</taxon>
        <taxon>Bacillati</taxon>
        <taxon>Actinomycetota</taxon>
        <taxon>Actinomycetes</taxon>
        <taxon>Micromonosporales</taxon>
        <taxon>Micromonosporaceae</taxon>
        <taxon>Rugosimonospora</taxon>
    </lineage>
</organism>
<dbReference type="PANTHER" id="PTHR42718:SF9">
    <property type="entry name" value="MAJOR FACILITATOR SUPERFAMILY MULTIDRUG TRANSPORTER MFSC"/>
    <property type="match status" value="1"/>
</dbReference>
<feature type="transmembrane region" description="Helical" evidence="6">
    <location>
        <begin position="455"/>
        <end position="478"/>
    </location>
</feature>
<gene>
    <name evidence="8" type="ORF">Raf01_67240</name>
</gene>
<sequence>MSGAVVAEAIADRRVAAERDLREHTSPGGAWVELVVVGLGALMVSLSQSLLVPVLPVLSPRLHTSAGNVEWLLTSTLLVGAVAVPLFGRLGDMFGKRLMLMVALGTLAAGSLLDALTSNVTLLIVGRAVQGASLSAIPLGISLLSSVLPRERVRSAIALVSAMLGVGGALGLPLAGLVGEHADFHVLFWITTVAGAVALAATVWFVRESPIRTGGRVDLIGAVLLSGGLVALLLPLAQGSSWGWTSAWTLGLLGLAVVVLAVFVVVERRVPAALVDIAAMSRRPIVLTNLASLLFGFALFASLIGTASFVEAPRASGYGFGSSIVVGGLCLLPSGLLMLLLAPVAARLIGWWGPHRTLAFGALVVAAGWVLRIVATGSLWEVVIGSTIIGGGTGIGYAAMPTLINRNTPTSEIAAANGLNSLSRSLGSSLASAIGGSLLTASTIVLGGFELPSLGAYRALFAVCGASAALAALAALFIPPGAPDN</sequence>
<feature type="transmembrane region" description="Helical" evidence="6">
    <location>
        <begin position="71"/>
        <end position="91"/>
    </location>
</feature>
<feature type="transmembrane region" description="Helical" evidence="6">
    <location>
        <begin position="156"/>
        <end position="178"/>
    </location>
</feature>
<dbReference type="AlphaFoldDB" id="A0A8J3VTL2"/>
<feature type="transmembrane region" description="Helical" evidence="6">
    <location>
        <begin position="382"/>
        <end position="404"/>
    </location>
</feature>
<protein>
    <submittedName>
        <fullName evidence="8">MFS transporter</fullName>
    </submittedName>
</protein>
<dbReference type="Proteomes" id="UP000642748">
    <property type="component" value="Unassembled WGS sequence"/>
</dbReference>
<keyword evidence="3 6" id="KW-0812">Transmembrane</keyword>
<feature type="transmembrane region" description="Helical" evidence="6">
    <location>
        <begin position="425"/>
        <end position="449"/>
    </location>
</feature>
<evidence type="ECO:0000256" key="4">
    <source>
        <dbReference type="ARBA" id="ARBA00022989"/>
    </source>
</evidence>
<keyword evidence="9" id="KW-1185">Reference proteome</keyword>
<keyword evidence="2" id="KW-0813">Transport</keyword>
<dbReference type="EMBL" id="BONZ01000068">
    <property type="protein sequence ID" value="GIH18552.1"/>
    <property type="molecule type" value="Genomic_DNA"/>
</dbReference>
<keyword evidence="5 6" id="KW-0472">Membrane</keyword>
<proteinExistence type="predicted"/>
<feature type="transmembrane region" description="Helical" evidence="6">
    <location>
        <begin position="322"/>
        <end position="346"/>
    </location>
</feature>
<dbReference type="GO" id="GO:0005886">
    <property type="term" value="C:plasma membrane"/>
    <property type="evidence" value="ECO:0007669"/>
    <property type="project" value="UniProtKB-SubCell"/>
</dbReference>
<feature type="transmembrane region" description="Helical" evidence="6">
    <location>
        <begin position="358"/>
        <end position="376"/>
    </location>
</feature>
<feature type="transmembrane region" description="Helical" evidence="6">
    <location>
        <begin position="98"/>
        <end position="116"/>
    </location>
</feature>
<evidence type="ECO:0000313" key="8">
    <source>
        <dbReference type="EMBL" id="GIH18552.1"/>
    </source>
</evidence>
<dbReference type="Gene3D" id="1.20.1250.20">
    <property type="entry name" value="MFS general substrate transporter like domains"/>
    <property type="match status" value="2"/>
</dbReference>
<evidence type="ECO:0000313" key="9">
    <source>
        <dbReference type="Proteomes" id="UP000642748"/>
    </source>
</evidence>
<feature type="transmembrane region" description="Helical" evidence="6">
    <location>
        <begin position="30"/>
        <end position="51"/>
    </location>
</feature>
<dbReference type="InterPro" id="IPR020846">
    <property type="entry name" value="MFS_dom"/>
</dbReference>
<feature type="transmembrane region" description="Helical" evidence="6">
    <location>
        <begin position="286"/>
        <end position="310"/>
    </location>
</feature>
<evidence type="ECO:0000256" key="3">
    <source>
        <dbReference type="ARBA" id="ARBA00022692"/>
    </source>
</evidence>
<feature type="domain" description="Major facilitator superfamily (MFS) profile" evidence="7">
    <location>
        <begin position="33"/>
        <end position="483"/>
    </location>
</feature>
<dbReference type="InterPro" id="IPR011701">
    <property type="entry name" value="MFS"/>
</dbReference>
<feature type="transmembrane region" description="Helical" evidence="6">
    <location>
        <begin position="122"/>
        <end position="144"/>
    </location>
</feature>
<evidence type="ECO:0000256" key="6">
    <source>
        <dbReference type="SAM" id="Phobius"/>
    </source>
</evidence>
<evidence type="ECO:0000259" key="7">
    <source>
        <dbReference type="PROSITE" id="PS50850"/>
    </source>
</evidence>
<dbReference type="SUPFAM" id="SSF103473">
    <property type="entry name" value="MFS general substrate transporter"/>
    <property type="match status" value="2"/>
</dbReference>
<dbReference type="PANTHER" id="PTHR42718">
    <property type="entry name" value="MAJOR FACILITATOR SUPERFAMILY MULTIDRUG TRANSPORTER MFSC"/>
    <property type="match status" value="1"/>
</dbReference>
<comment type="subcellular location">
    <subcellularLocation>
        <location evidence="1">Cell membrane</location>
        <topology evidence="1">Multi-pass membrane protein</topology>
    </subcellularLocation>
</comment>
<feature type="transmembrane region" description="Helical" evidence="6">
    <location>
        <begin position="242"/>
        <end position="266"/>
    </location>
</feature>
<evidence type="ECO:0000256" key="5">
    <source>
        <dbReference type="ARBA" id="ARBA00023136"/>
    </source>
</evidence>
<reference evidence="8" key="1">
    <citation type="submission" date="2021-01" db="EMBL/GenBank/DDBJ databases">
        <title>Whole genome shotgun sequence of Rugosimonospora africana NBRC 104875.</title>
        <authorList>
            <person name="Komaki H."/>
            <person name="Tamura T."/>
        </authorList>
    </citation>
    <scope>NUCLEOTIDE SEQUENCE</scope>
    <source>
        <strain evidence="8">NBRC 104875</strain>
    </source>
</reference>
<comment type="caution">
    <text evidence="8">The sequence shown here is derived from an EMBL/GenBank/DDBJ whole genome shotgun (WGS) entry which is preliminary data.</text>
</comment>
<feature type="transmembrane region" description="Helical" evidence="6">
    <location>
        <begin position="217"/>
        <end position="236"/>
    </location>
</feature>